<evidence type="ECO:0000313" key="3">
    <source>
        <dbReference type="Proteomes" id="UP000623467"/>
    </source>
</evidence>
<protein>
    <submittedName>
        <fullName evidence="2">Uncharacterized protein</fullName>
    </submittedName>
</protein>
<dbReference type="AlphaFoldDB" id="A0A8H7DBA5"/>
<proteinExistence type="predicted"/>
<gene>
    <name evidence="2" type="ORF">MSAN_00901600</name>
</gene>
<evidence type="ECO:0000256" key="1">
    <source>
        <dbReference type="SAM" id="MobiDB-lite"/>
    </source>
</evidence>
<accession>A0A8H7DBA5</accession>
<organism evidence="2 3">
    <name type="scientific">Mycena sanguinolenta</name>
    <dbReference type="NCBI Taxonomy" id="230812"/>
    <lineage>
        <taxon>Eukaryota</taxon>
        <taxon>Fungi</taxon>
        <taxon>Dikarya</taxon>
        <taxon>Basidiomycota</taxon>
        <taxon>Agaricomycotina</taxon>
        <taxon>Agaricomycetes</taxon>
        <taxon>Agaricomycetidae</taxon>
        <taxon>Agaricales</taxon>
        <taxon>Marasmiineae</taxon>
        <taxon>Mycenaceae</taxon>
        <taxon>Mycena</taxon>
    </lineage>
</organism>
<dbReference type="Proteomes" id="UP000623467">
    <property type="component" value="Unassembled WGS sequence"/>
</dbReference>
<reference evidence="2" key="1">
    <citation type="submission" date="2020-05" db="EMBL/GenBank/DDBJ databases">
        <title>Mycena genomes resolve the evolution of fungal bioluminescence.</title>
        <authorList>
            <person name="Tsai I.J."/>
        </authorList>
    </citation>
    <scope>NUCLEOTIDE SEQUENCE</scope>
    <source>
        <strain evidence="2">160909Yilan</strain>
    </source>
</reference>
<comment type="caution">
    <text evidence="2">The sequence shown here is derived from an EMBL/GenBank/DDBJ whole genome shotgun (WGS) entry which is preliminary data.</text>
</comment>
<name>A0A8H7DBA5_9AGAR</name>
<feature type="compositionally biased region" description="Basic and acidic residues" evidence="1">
    <location>
        <begin position="155"/>
        <end position="168"/>
    </location>
</feature>
<sequence length="187" mass="20671">MFNPGPGGRAGAKKKWKWNSPGHIHEIFERVSPLVPRSISHFNQVAQFCLCPCLSLQLVCTSTSVSVFNSSSRCLWQLAVSMKDNPRQNPLLSHLPSLLPRTSPHLPSLPLNHSSLFPPSSSPLGHECQAQVESPSWKRKCGRKERGSTAMAAARARERASDTPRPEDTPNTSRRRSRAREDEAGEG</sequence>
<dbReference type="EMBL" id="JACAZH010000006">
    <property type="protein sequence ID" value="KAF7366447.1"/>
    <property type="molecule type" value="Genomic_DNA"/>
</dbReference>
<evidence type="ECO:0000313" key="2">
    <source>
        <dbReference type="EMBL" id="KAF7366447.1"/>
    </source>
</evidence>
<keyword evidence="3" id="KW-1185">Reference proteome</keyword>
<feature type="region of interest" description="Disordered" evidence="1">
    <location>
        <begin position="120"/>
        <end position="187"/>
    </location>
</feature>